<dbReference type="GO" id="GO:0018104">
    <property type="term" value="P:peptidoglycan-protein cross-linking"/>
    <property type="evidence" value="ECO:0007669"/>
    <property type="project" value="TreeGrafter"/>
</dbReference>
<dbReference type="GO" id="GO:0016757">
    <property type="term" value="F:glycosyltransferase activity"/>
    <property type="evidence" value="ECO:0007669"/>
    <property type="project" value="UniProtKB-KW"/>
</dbReference>
<dbReference type="GO" id="GO:0071555">
    <property type="term" value="P:cell wall organization"/>
    <property type="evidence" value="ECO:0007669"/>
    <property type="project" value="UniProtKB-UniRule"/>
</dbReference>
<dbReference type="SUPFAM" id="SSF141523">
    <property type="entry name" value="L,D-transpeptidase catalytic domain-like"/>
    <property type="match status" value="1"/>
</dbReference>
<dbReference type="PROSITE" id="PS52029">
    <property type="entry name" value="LD_TPASE"/>
    <property type="match status" value="1"/>
</dbReference>
<evidence type="ECO:0000256" key="1">
    <source>
        <dbReference type="ARBA" id="ARBA00004752"/>
    </source>
</evidence>
<keyword evidence="4" id="KW-0808">Transferase</keyword>
<evidence type="ECO:0000256" key="7">
    <source>
        <dbReference type="ARBA" id="ARBA00022984"/>
    </source>
</evidence>
<dbReference type="PANTHER" id="PTHR30582">
    <property type="entry name" value="L,D-TRANSPEPTIDASE"/>
    <property type="match status" value="1"/>
</dbReference>
<gene>
    <name evidence="12" type="ORF">HNQ61_004776</name>
</gene>
<dbReference type="Gene3D" id="2.40.440.10">
    <property type="entry name" value="L,D-transpeptidase catalytic domain-like"/>
    <property type="match status" value="1"/>
</dbReference>
<dbReference type="AlphaFoldDB" id="A0A841H5T4"/>
<dbReference type="Proteomes" id="UP000582837">
    <property type="component" value="Unassembled WGS sequence"/>
</dbReference>
<name>A0A841H5T4_9BACT</name>
<dbReference type="RefSeq" id="WP_170035118.1">
    <property type="nucleotide sequence ID" value="NZ_JABDTL010000001.1"/>
</dbReference>
<keyword evidence="13" id="KW-1185">Reference proteome</keyword>
<evidence type="ECO:0000313" key="12">
    <source>
        <dbReference type="EMBL" id="MBB6073109.1"/>
    </source>
</evidence>
<dbReference type="PANTHER" id="PTHR30582:SF24">
    <property type="entry name" value="L,D-TRANSPEPTIDASE ERFK_SRFK-RELATED"/>
    <property type="match status" value="1"/>
</dbReference>
<dbReference type="GO" id="GO:0005576">
    <property type="term" value="C:extracellular region"/>
    <property type="evidence" value="ECO:0007669"/>
    <property type="project" value="TreeGrafter"/>
</dbReference>
<feature type="active site" description="Nucleophile" evidence="9">
    <location>
        <position position="149"/>
    </location>
</feature>
<evidence type="ECO:0000313" key="13">
    <source>
        <dbReference type="Proteomes" id="UP000582837"/>
    </source>
</evidence>
<sequence>MRAFKVRNFTLAAAMAGALAGGGMATVAPAEASEPVAATAAAPGFRLVIDLSERELYVMHGDEVEETYSVAIGQPRHPTPRGSFAVRRMVWNPRWVPPDAAWARNKQPREPGDPRNPMGKVKIFFQNPDYYIHGTRDTDSLGEAESHGCIRMRNDDVIELGRMVMAHGGATRPPNWWHRVLNRVRSTTEVGLSDPVPVQIRA</sequence>
<feature type="chain" id="PRO_5032349344" evidence="10">
    <location>
        <begin position="21"/>
        <end position="202"/>
    </location>
</feature>
<dbReference type="GO" id="GO:0008360">
    <property type="term" value="P:regulation of cell shape"/>
    <property type="evidence" value="ECO:0007669"/>
    <property type="project" value="UniProtKB-UniRule"/>
</dbReference>
<dbReference type="InterPro" id="IPR050979">
    <property type="entry name" value="LD-transpeptidase"/>
</dbReference>
<comment type="caution">
    <text evidence="12">The sequence shown here is derived from an EMBL/GenBank/DDBJ whole genome shotgun (WGS) entry which is preliminary data.</text>
</comment>
<dbReference type="CDD" id="cd16913">
    <property type="entry name" value="YkuD_like"/>
    <property type="match status" value="1"/>
</dbReference>
<evidence type="ECO:0000256" key="8">
    <source>
        <dbReference type="ARBA" id="ARBA00023316"/>
    </source>
</evidence>
<keyword evidence="8 9" id="KW-0961">Cell wall biogenesis/degradation</keyword>
<proteinExistence type="inferred from homology"/>
<comment type="similarity">
    <text evidence="2">Belongs to the YkuD family.</text>
</comment>
<protein>
    <submittedName>
        <fullName evidence="12">Lipoprotein-anchoring transpeptidase ErfK/SrfK</fullName>
    </submittedName>
</protein>
<feature type="signal peptide" evidence="10">
    <location>
        <begin position="1"/>
        <end position="20"/>
    </location>
</feature>
<keyword evidence="10" id="KW-0732">Signal</keyword>
<evidence type="ECO:0000256" key="3">
    <source>
        <dbReference type="ARBA" id="ARBA00022676"/>
    </source>
</evidence>
<comment type="pathway">
    <text evidence="1 9">Cell wall biogenesis; peptidoglycan biosynthesis.</text>
</comment>
<feature type="domain" description="L,D-TPase catalytic" evidence="11">
    <location>
        <begin position="45"/>
        <end position="174"/>
    </location>
</feature>
<dbReference type="UniPathway" id="UPA00219"/>
<dbReference type="GO" id="GO:0071972">
    <property type="term" value="F:peptidoglycan L,D-transpeptidase activity"/>
    <property type="evidence" value="ECO:0007669"/>
    <property type="project" value="TreeGrafter"/>
</dbReference>
<keyword evidence="6 9" id="KW-0133">Cell shape</keyword>
<dbReference type="InterPro" id="IPR005490">
    <property type="entry name" value="LD_TPept_cat_dom"/>
</dbReference>
<evidence type="ECO:0000256" key="5">
    <source>
        <dbReference type="ARBA" id="ARBA00022801"/>
    </source>
</evidence>
<evidence type="ECO:0000256" key="9">
    <source>
        <dbReference type="PROSITE-ProRule" id="PRU01373"/>
    </source>
</evidence>
<organism evidence="12 13">
    <name type="scientific">Longimicrobium terrae</name>
    <dbReference type="NCBI Taxonomy" id="1639882"/>
    <lineage>
        <taxon>Bacteria</taxon>
        <taxon>Pseudomonadati</taxon>
        <taxon>Gemmatimonadota</taxon>
        <taxon>Longimicrobiia</taxon>
        <taxon>Longimicrobiales</taxon>
        <taxon>Longimicrobiaceae</taxon>
        <taxon>Longimicrobium</taxon>
    </lineage>
</organism>
<evidence type="ECO:0000259" key="11">
    <source>
        <dbReference type="PROSITE" id="PS52029"/>
    </source>
</evidence>
<evidence type="ECO:0000256" key="2">
    <source>
        <dbReference type="ARBA" id="ARBA00005992"/>
    </source>
</evidence>
<evidence type="ECO:0000256" key="4">
    <source>
        <dbReference type="ARBA" id="ARBA00022679"/>
    </source>
</evidence>
<keyword evidence="7 9" id="KW-0573">Peptidoglycan synthesis</keyword>
<feature type="active site" description="Proton donor/acceptor" evidence="9">
    <location>
        <position position="133"/>
    </location>
</feature>
<evidence type="ECO:0000256" key="10">
    <source>
        <dbReference type="SAM" id="SignalP"/>
    </source>
</evidence>
<dbReference type="InterPro" id="IPR038063">
    <property type="entry name" value="Transpep_catalytic_dom"/>
</dbReference>
<keyword evidence="5" id="KW-0378">Hydrolase</keyword>
<reference evidence="12 13" key="1">
    <citation type="submission" date="2020-08" db="EMBL/GenBank/DDBJ databases">
        <title>Genomic Encyclopedia of Type Strains, Phase IV (KMG-IV): sequencing the most valuable type-strain genomes for metagenomic binning, comparative biology and taxonomic classification.</title>
        <authorList>
            <person name="Goeker M."/>
        </authorList>
    </citation>
    <scope>NUCLEOTIDE SEQUENCE [LARGE SCALE GENOMIC DNA]</scope>
    <source>
        <strain evidence="12 13">DSM 29007</strain>
    </source>
</reference>
<accession>A0A841H5T4</accession>
<dbReference type="EMBL" id="JACHIA010000021">
    <property type="protein sequence ID" value="MBB6073109.1"/>
    <property type="molecule type" value="Genomic_DNA"/>
</dbReference>
<keyword evidence="3" id="KW-0328">Glycosyltransferase</keyword>
<dbReference type="Pfam" id="PF03734">
    <property type="entry name" value="YkuD"/>
    <property type="match status" value="1"/>
</dbReference>
<evidence type="ECO:0000256" key="6">
    <source>
        <dbReference type="ARBA" id="ARBA00022960"/>
    </source>
</evidence>
<keyword evidence="12" id="KW-0449">Lipoprotein</keyword>